<evidence type="ECO:0000313" key="2">
    <source>
        <dbReference type="Proteomes" id="UP000553632"/>
    </source>
</evidence>
<proteinExistence type="predicted"/>
<protein>
    <submittedName>
        <fullName evidence="1">Uncharacterized protein</fullName>
    </submittedName>
</protein>
<evidence type="ECO:0000313" key="1">
    <source>
        <dbReference type="EMBL" id="KAF4705047.1"/>
    </source>
</evidence>
<keyword evidence="2" id="KW-1185">Reference proteome</keyword>
<dbReference type="Proteomes" id="UP000553632">
    <property type="component" value="Unassembled WGS sequence"/>
</dbReference>
<name>A0A7J6Q9U6_PEROL</name>
<sequence>MSFWNLERALQACPNPARPNQGVVRALQQLRCIFTDEEIASSVVAEASSRIATALSASLPLASLKAVIQACIEQPSQLQEGVLVALAAHALPRLDKEDLVVVAADAETVDRTLNAPVLGAAVRELRRDGSKKLQFGLTCGEAAAEIVKEISDGPWDADLTEAVISSGGFLSSASEDGIIEKLVHSVYQHKSIDLAVKVAENTALTTRVWWAFVGQLVEKYWSSNRTADLLSFVTKSKAVVFRQLRALRSSAALPVLETFVSLEDSVLVNTCADAAVRMSRALHSAATKRTVHWYSSLQTRYEQFLKWLESGLGRQLGTLKPSQIKAFLSTVAGKPGGHLVLDPLINFGEIVPSLVFDALVQALMRPSLSPAAAEGIARRLVDCQAEVSDEKWSSLAVVLPAETLPRLAVLTAGTNNQQRRCTAVVERMQQILEGPGGDNLRARYTTAIAQLAARGLPCDHWKNLVAENCALAQVVGLSGEVSLARAQGGYPCKGLEGPLIAELNLEVDLEVAGQEWLGDFPPVLPCCDLHDAECSLVELMAAYDAHKLWFARRCLVAASIAASSESAKGTLIAEITKKSPAGEAFEICVRLDVGYSTVVVELLAASFKAESDDALWWSTFARLIDCSAAVKGNLKVFGEVVDKILPREDTQCPFQAFEKLTLEVLMNAENCRKSRAIPHILHTVYHAAMKYGEGEDATWLDERRLFVVRLIRTISLDLCPEALLLVLESAMLLGTSCQHLRCIADAAAGECWSADGDRHPMRYPPLLGPPLKRCRRVVSKKVVLWLCDLAEQTGEELAESDTTESVSTLLDRVAKAIYQVLLQGPFLTSCLASADGGMLLAVTKPLCRFL</sequence>
<dbReference type="OMA" id="LMNAENC"/>
<comment type="caution">
    <text evidence="1">The sequence shown here is derived from an EMBL/GenBank/DDBJ whole genome shotgun (WGS) entry which is preliminary data.</text>
</comment>
<feature type="non-terminal residue" evidence="1">
    <location>
        <position position="1"/>
    </location>
</feature>
<reference evidence="1 2" key="1">
    <citation type="submission" date="2020-04" db="EMBL/GenBank/DDBJ databases">
        <title>Perkinsus olseni comparative genomics.</title>
        <authorList>
            <person name="Bogema D.R."/>
        </authorList>
    </citation>
    <scope>NUCLEOTIDE SEQUENCE [LARGE SCALE GENOMIC DNA]</scope>
    <source>
        <strain evidence="1 2">ATCC PRA-207</strain>
    </source>
</reference>
<dbReference type="AlphaFoldDB" id="A0A7J6Q9U6"/>
<organism evidence="1 2">
    <name type="scientific">Perkinsus olseni</name>
    <name type="common">Perkinsus atlanticus</name>
    <dbReference type="NCBI Taxonomy" id="32597"/>
    <lineage>
        <taxon>Eukaryota</taxon>
        <taxon>Sar</taxon>
        <taxon>Alveolata</taxon>
        <taxon>Perkinsozoa</taxon>
        <taxon>Perkinsea</taxon>
        <taxon>Perkinsida</taxon>
        <taxon>Perkinsidae</taxon>
        <taxon>Perkinsus</taxon>
    </lineage>
</organism>
<accession>A0A7J6Q9U6</accession>
<gene>
    <name evidence="1" type="ORF">FOZ63_028486</name>
</gene>
<dbReference type="EMBL" id="JABANO010034504">
    <property type="protein sequence ID" value="KAF4705047.1"/>
    <property type="molecule type" value="Genomic_DNA"/>
</dbReference>